<dbReference type="GO" id="GO:0005759">
    <property type="term" value="C:mitochondrial matrix"/>
    <property type="evidence" value="ECO:0007669"/>
    <property type="project" value="TreeGrafter"/>
</dbReference>
<dbReference type="EMBL" id="LN868506">
    <property type="protein sequence ID" value="CRX78946.1"/>
    <property type="molecule type" value="Genomic_DNA"/>
</dbReference>
<dbReference type="InterPro" id="IPR040442">
    <property type="entry name" value="Pyrv_kinase-like_dom_sf"/>
</dbReference>
<feature type="region of interest" description="Disordered" evidence="7">
    <location>
        <begin position="1"/>
        <end position="30"/>
    </location>
</feature>
<dbReference type="CDD" id="cd00377">
    <property type="entry name" value="ICL_PEPM"/>
    <property type="match status" value="1"/>
</dbReference>
<evidence type="ECO:0000256" key="5">
    <source>
        <dbReference type="PIRSR" id="PIRSR001362-2"/>
    </source>
</evidence>
<keyword evidence="2 3" id="KW-0456">Lyase</keyword>
<evidence type="ECO:0000256" key="7">
    <source>
        <dbReference type="SAM" id="MobiDB-lite"/>
    </source>
</evidence>
<feature type="binding site" evidence="5">
    <location>
        <begin position="483"/>
        <end position="487"/>
    </location>
    <ligand>
        <name>substrate</name>
    </ligand>
</feature>
<feature type="binding site" evidence="5">
    <location>
        <begin position="157"/>
        <end position="159"/>
    </location>
    <ligand>
        <name>substrate</name>
    </ligand>
</feature>
<feature type="active site" description="Proton acceptor" evidence="4">
    <location>
        <position position="261"/>
    </location>
</feature>
<evidence type="ECO:0000256" key="4">
    <source>
        <dbReference type="PIRSR" id="PIRSR001362-1"/>
    </source>
</evidence>
<keyword evidence="6" id="KW-0460">Magnesium</keyword>
<dbReference type="InterPro" id="IPR039556">
    <property type="entry name" value="ICL/PEPM"/>
</dbReference>
<feature type="region of interest" description="Disordered" evidence="7">
    <location>
        <begin position="36"/>
        <end position="55"/>
    </location>
</feature>
<evidence type="ECO:0000256" key="3">
    <source>
        <dbReference type="PIRNR" id="PIRNR001362"/>
    </source>
</evidence>
<comment type="cofactor">
    <cofactor evidence="6">
        <name>Mg(2+)</name>
        <dbReference type="ChEBI" id="CHEBI:18420"/>
    </cofactor>
    <text evidence="6">Can also use Mn(2+) ion.</text>
</comment>
<feature type="binding site" evidence="5">
    <location>
        <begin position="262"/>
        <end position="263"/>
    </location>
    <ligand>
        <name>substrate</name>
    </ligand>
</feature>
<dbReference type="GO" id="GO:0004451">
    <property type="term" value="F:isocitrate lyase activity"/>
    <property type="evidence" value="ECO:0007669"/>
    <property type="project" value="InterPro"/>
</dbReference>
<reference evidence="8" key="1">
    <citation type="submission" date="2015-06" db="EMBL/GenBank/DDBJ databases">
        <title>Genetic Architecture Underlying Mating-Type Determination in the Yeast Leucosporidium scottii and the Evolution of Mating Systems in Basidiomycetes.</title>
        <authorList>
            <person name="Maia T.M."/>
            <person name="Lopes S."/>
            <person name="Almeida J.M.G.C.F."/>
            <person name="Rosa L.H."/>
            <person name="Sampaio J.P."/>
            <person name="Goncalves P."/>
            <person name="Coelho M.A."/>
        </authorList>
    </citation>
    <scope>NUCLEOTIDE SEQUENCE</scope>
</reference>
<proteinExistence type="inferred from homology"/>
<dbReference type="PIRSF" id="PIRSF001362">
    <property type="entry name" value="Isocit_lyase"/>
    <property type="match status" value="1"/>
</dbReference>
<sequence>MLRNSITKSLRLSSSSTRQQSPRLALSSRVVLPRASSMTGPRFNSTSSTSSPPLYRLDPPTEAEEAADFAAQVASIEEWFSSPRFAGLKRPYSAELVATKRGTQPISPLQPANISAKKLHASLTRAQEAGRPLHTMGAIDPIQMTQMAPHLDVLYVSGWAASSVLTTGNNEVGPDLADYPYTTVPNQVQRLRKAQEMHDRKMWDERRNGKGPWVDYLRPIIADGDTGHGGLSSVMKLAKVFGEAGVSAVHFEDQLHGGKKCGHQAGKVLVPMSEHVSRLIAARMQWDIMGLETLLIARTDAESAKLISSTADARDHEFVLGVETFEGEKAGLAEEIARAERAGKSGKEIDEIETKWMEGVKLVTFDEAVKRHLARKLSASEADTKFEQYMSKVVNADLTNREARLVAKDIAGEEVKWDWDLPRTKEGYYHYQGGVAAAMKRTLTYSPNADLLWLETKEPNLQQAQGFARDIHAKYPGKWLVYNLSPSFNWGAHGFSKEQLKSFVWDLGKVGFNLQLISLAGLHSTAVVTAELAQRYKTEGMLAYVELIQQKEKEIGCDVLTHQKWSGASYIDRVLNAVSAGSSATAASGKDSTEGTF</sequence>
<feature type="binding site" evidence="5">
    <location>
        <position position="518"/>
    </location>
    <ligand>
        <name>substrate</name>
    </ligand>
</feature>
<keyword evidence="6" id="KW-0479">Metal-binding</keyword>
<evidence type="ECO:0000256" key="1">
    <source>
        <dbReference type="ARBA" id="ARBA00005704"/>
    </source>
</evidence>
<evidence type="ECO:0000256" key="2">
    <source>
        <dbReference type="ARBA" id="ARBA00023239"/>
    </source>
</evidence>
<dbReference type="GO" id="GO:0019629">
    <property type="term" value="P:propionate catabolic process, 2-methylcitrate cycle"/>
    <property type="evidence" value="ECO:0007669"/>
    <property type="project" value="TreeGrafter"/>
</dbReference>
<dbReference type="Pfam" id="PF00463">
    <property type="entry name" value="ICL"/>
    <property type="match status" value="1"/>
</dbReference>
<comment type="similarity">
    <text evidence="1 3">Belongs to the isocitrate lyase/PEP mutase superfamily. Isocitrate lyase family.</text>
</comment>
<feature type="binding site" evidence="5">
    <location>
        <position position="298"/>
    </location>
    <ligand>
        <name>substrate</name>
    </ligand>
</feature>
<name>A0A0H5FSN0_9BASI</name>
<feature type="compositionally biased region" description="Low complexity" evidence="7">
    <location>
        <begin position="1"/>
        <end position="21"/>
    </location>
</feature>
<accession>A0A0H5FSN0</accession>
<dbReference type="PANTHER" id="PTHR21631:SF13">
    <property type="entry name" value="MITOCHONDRIAL 2-METHYLISOCITRATE LYASE ICL2"/>
    <property type="match status" value="1"/>
</dbReference>
<dbReference type="NCBIfam" id="TIGR01346">
    <property type="entry name" value="isocit_lyase"/>
    <property type="match status" value="1"/>
</dbReference>
<evidence type="ECO:0000256" key="6">
    <source>
        <dbReference type="PIRSR" id="PIRSR001362-3"/>
    </source>
</evidence>
<dbReference type="Gene3D" id="3.20.20.60">
    <property type="entry name" value="Phosphoenolpyruvate-binding domains"/>
    <property type="match status" value="1"/>
</dbReference>
<dbReference type="Gene3D" id="1.10.10.850">
    <property type="match status" value="1"/>
</dbReference>
<dbReference type="PANTHER" id="PTHR21631">
    <property type="entry name" value="ISOCITRATE LYASE/MALATE SYNTHASE"/>
    <property type="match status" value="1"/>
</dbReference>
<protein>
    <recommendedName>
        <fullName evidence="3">Isocitrate lyase</fullName>
    </recommendedName>
</protein>
<dbReference type="GO" id="GO:0046421">
    <property type="term" value="F:methylisocitrate lyase activity"/>
    <property type="evidence" value="ECO:0007669"/>
    <property type="project" value="TreeGrafter"/>
</dbReference>
<gene>
    <name evidence="8" type="ORF">ls5930a1_00029</name>
</gene>
<evidence type="ECO:0000313" key="8">
    <source>
        <dbReference type="EMBL" id="CRX78946.1"/>
    </source>
</evidence>
<feature type="binding site" evidence="6">
    <location>
        <position position="223"/>
    </location>
    <ligand>
        <name>Mg(2+)</name>
        <dbReference type="ChEBI" id="CHEBI:18420"/>
    </ligand>
</feature>
<dbReference type="InterPro" id="IPR006254">
    <property type="entry name" value="Isocitrate_lyase"/>
</dbReference>
<dbReference type="SUPFAM" id="SSF51621">
    <property type="entry name" value="Phosphoenolpyruvate/pyruvate domain"/>
    <property type="match status" value="1"/>
</dbReference>
<dbReference type="GO" id="GO:0046872">
    <property type="term" value="F:metal ion binding"/>
    <property type="evidence" value="ECO:0007669"/>
    <property type="project" value="UniProtKB-KW"/>
</dbReference>
<organism evidence="8">
    <name type="scientific">Leucosporidium scottii</name>
    <dbReference type="NCBI Taxonomy" id="5278"/>
    <lineage>
        <taxon>Eukaryota</taxon>
        <taxon>Fungi</taxon>
        <taxon>Dikarya</taxon>
        <taxon>Basidiomycota</taxon>
        <taxon>Pucciniomycotina</taxon>
        <taxon>Microbotryomycetes</taxon>
        <taxon>Leucosporidiales</taxon>
        <taxon>Leucosporidium</taxon>
    </lineage>
</organism>
<dbReference type="InterPro" id="IPR018523">
    <property type="entry name" value="Isocitrate_lyase_ph_CS"/>
</dbReference>
<dbReference type="AlphaFoldDB" id="A0A0H5FSN0"/>
<dbReference type="FunFam" id="1.10.10.850:FF:000001">
    <property type="entry name" value="Isocitrate lyase"/>
    <property type="match status" value="1"/>
</dbReference>
<dbReference type="PROSITE" id="PS00161">
    <property type="entry name" value="ISOCITRATE_LYASE"/>
    <property type="match status" value="1"/>
</dbReference>
<feature type="compositionally biased region" description="Polar residues" evidence="7">
    <location>
        <begin position="36"/>
        <end position="52"/>
    </location>
</feature>
<dbReference type="InterPro" id="IPR015813">
    <property type="entry name" value="Pyrv/PenolPyrv_kinase-like_dom"/>
</dbReference>